<evidence type="ECO:0000313" key="3">
    <source>
        <dbReference type="EMBL" id="WAR17693.1"/>
    </source>
</evidence>
<evidence type="ECO:0000259" key="2">
    <source>
        <dbReference type="Pfam" id="PF08205"/>
    </source>
</evidence>
<gene>
    <name evidence="3" type="ORF">MAR_032287</name>
</gene>
<reference evidence="3" key="1">
    <citation type="submission" date="2022-11" db="EMBL/GenBank/DDBJ databases">
        <title>Centuries of genome instability and evolution in soft-shell clam transmissible cancer (bioRxiv).</title>
        <authorList>
            <person name="Hart S.F.M."/>
            <person name="Yonemitsu M.A."/>
            <person name="Giersch R.M."/>
            <person name="Beal B.F."/>
            <person name="Arriagada G."/>
            <person name="Davis B.W."/>
            <person name="Ostrander E.A."/>
            <person name="Goff S.P."/>
            <person name="Metzger M.J."/>
        </authorList>
    </citation>
    <scope>NUCLEOTIDE SEQUENCE</scope>
    <source>
        <strain evidence="3">MELC-2E11</strain>
        <tissue evidence="3">Siphon/mantle</tissue>
    </source>
</reference>
<dbReference type="Proteomes" id="UP001164746">
    <property type="component" value="Chromosome 10"/>
</dbReference>
<accession>A0ABY7FAI4</accession>
<evidence type="ECO:0000313" key="4">
    <source>
        <dbReference type="Proteomes" id="UP001164746"/>
    </source>
</evidence>
<dbReference type="EMBL" id="CP111021">
    <property type="protein sequence ID" value="WAR17693.1"/>
    <property type="molecule type" value="Genomic_DNA"/>
</dbReference>
<evidence type="ECO:0000256" key="1">
    <source>
        <dbReference type="ARBA" id="ARBA00023157"/>
    </source>
</evidence>
<keyword evidence="1" id="KW-1015">Disulfide bond</keyword>
<dbReference type="InterPro" id="IPR013162">
    <property type="entry name" value="CD80_C2-set"/>
</dbReference>
<feature type="domain" description="CD80-like immunoglobulin C2-set" evidence="2">
    <location>
        <begin position="50"/>
        <end position="82"/>
    </location>
</feature>
<proteinExistence type="predicted"/>
<dbReference type="Pfam" id="PF08205">
    <property type="entry name" value="C2-set_2"/>
    <property type="match status" value="1"/>
</dbReference>
<keyword evidence="4" id="KW-1185">Reference proteome</keyword>
<name>A0ABY7FAI4_MYAAR</name>
<sequence length="94" mass="10200">MGDRIGDVDCAAFGILSQVRWCTPSAVSGAAMLQVSLSSVDITHPRTQFVTAYEEKSVDFECVTSPGYPASSITWFNVQRAIRAYADGGRFLSM</sequence>
<organism evidence="3 4">
    <name type="scientific">Mya arenaria</name>
    <name type="common">Soft-shell clam</name>
    <dbReference type="NCBI Taxonomy" id="6604"/>
    <lineage>
        <taxon>Eukaryota</taxon>
        <taxon>Metazoa</taxon>
        <taxon>Spiralia</taxon>
        <taxon>Lophotrochozoa</taxon>
        <taxon>Mollusca</taxon>
        <taxon>Bivalvia</taxon>
        <taxon>Autobranchia</taxon>
        <taxon>Heteroconchia</taxon>
        <taxon>Euheterodonta</taxon>
        <taxon>Imparidentia</taxon>
        <taxon>Neoheterodontei</taxon>
        <taxon>Myida</taxon>
        <taxon>Myoidea</taxon>
        <taxon>Myidae</taxon>
        <taxon>Mya</taxon>
    </lineage>
</organism>
<protein>
    <recommendedName>
        <fullName evidence="2">CD80-like immunoglobulin C2-set domain-containing protein</fullName>
    </recommendedName>
</protein>